<feature type="coiled-coil region" evidence="11">
    <location>
        <begin position="298"/>
        <end position="325"/>
    </location>
</feature>
<comment type="catalytic activity">
    <reaction evidence="8">
        <text>L-seryl-[protein] + ATP = O-phospho-L-seryl-[protein] + ADP + H(+)</text>
        <dbReference type="Rhea" id="RHEA:17989"/>
        <dbReference type="Rhea" id="RHEA-COMP:9863"/>
        <dbReference type="Rhea" id="RHEA-COMP:11604"/>
        <dbReference type="ChEBI" id="CHEBI:15378"/>
        <dbReference type="ChEBI" id="CHEBI:29999"/>
        <dbReference type="ChEBI" id="CHEBI:30616"/>
        <dbReference type="ChEBI" id="CHEBI:83421"/>
        <dbReference type="ChEBI" id="CHEBI:456216"/>
        <dbReference type="EC" id="2.7.11.1"/>
    </reaction>
</comment>
<name>A0A1D2VKA6_9ASCO</name>
<keyword evidence="4 9" id="KW-0547">Nucleotide-binding</keyword>
<gene>
    <name evidence="13" type="ORF">ASCRUDRAFT_21258</name>
</gene>
<dbReference type="Gene3D" id="3.30.200.20">
    <property type="entry name" value="Phosphorylase Kinase, domain 1"/>
    <property type="match status" value="1"/>
</dbReference>
<dbReference type="RefSeq" id="XP_020048353.1">
    <property type="nucleotide sequence ID" value="XM_020189681.1"/>
</dbReference>
<dbReference type="InterPro" id="IPR017441">
    <property type="entry name" value="Protein_kinase_ATP_BS"/>
</dbReference>
<evidence type="ECO:0000256" key="11">
    <source>
        <dbReference type="SAM" id="Coils"/>
    </source>
</evidence>
<dbReference type="FunCoup" id="A0A1D2VKA6">
    <property type="interactions" value="344"/>
</dbReference>
<dbReference type="SUPFAM" id="SSF56112">
    <property type="entry name" value="Protein kinase-like (PK-like)"/>
    <property type="match status" value="1"/>
</dbReference>
<dbReference type="InterPro" id="IPR011009">
    <property type="entry name" value="Kinase-like_dom_sf"/>
</dbReference>
<dbReference type="Gene3D" id="1.10.510.10">
    <property type="entry name" value="Transferase(Phosphotransferase) domain 1"/>
    <property type="match status" value="1"/>
</dbReference>
<dbReference type="EC" id="2.7.11.1" evidence="1"/>
<dbReference type="InterPro" id="IPR008271">
    <property type="entry name" value="Ser/Thr_kinase_AS"/>
</dbReference>
<evidence type="ECO:0000256" key="4">
    <source>
        <dbReference type="ARBA" id="ARBA00022741"/>
    </source>
</evidence>
<dbReference type="GO" id="GO:0004674">
    <property type="term" value="F:protein serine/threonine kinase activity"/>
    <property type="evidence" value="ECO:0007669"/>
    <property type="project" value="UniProtKB-KW"/>
</dbReference>
<evidence type="ECO:0000256" key="8">
    <source>
        <dbReference type="ARBA" id="ARBA00048679"/>
    </source>
</evidence>
<feature type="non-terminal residue" evidence="13">
    <location>
        <position position="1"/>
    </location>
</feature>
<dbReference type="EMBL" id="KV454478">
    <property type="protein sequence ID" value="ODV62046.1"/>
    <property type="molecule type" value="Genomic_DNA"/>
</dbReference>
<dbReference type="PANTHER" id="PTHR44899">
    <property type="entry name" value="CAMK FAMILY PROTEIN KINASE"/>
    <property type="match status" value="1"/>
</dbReference>
<dbReference type="GeneID" id="30963317"/>
<evidence type="ECO:0000256" key="2">
    <source>
        <dbReference type="ARBA" id="ARBA00022527"/>
    </source>
</evidence>
<evidence type="ECO:0000256" key="10">
    <source>
        <dbReference type="RuleBase" id="RU000304"/>
    </source>
</evidence>
<dbReference type="InterPro" id="IPR051131">
    <property type="entry name" value="NEK_Ser/Thr_kinase_NIMA"/>
</dbReference>
<dbReference type="Pfam" id="PF07714">
    <property type="entry name" value="PK_Tyr_Ser-Thr"/>
    <property type="match status" value="1"/>
</dbReference>
<dbReference type="PROSITE" id="PS00108">
    <property type="entry name" value="PROTEIN_KINASE_ST"/>
    <property type="match status" value="1"/>
</dbReference>
<dbReference type="InterPro" id="IPR000719">
    <property type="entry name" value="Prot_kinase_dom"/>
</dbReference>
<comment type="similarity">
    <text evidence="10">Belongs to the protein kinase superfamily.</text>
</comment>
<evidence type="ECO:0000259" key="12">
    <source>
        <dbReference type="PROSITE" id="PS50011"/>
    </source>
</evidence>
<feature type="non-terminal residue" evidence="13">
    <location>
        <position position="348"/>
    </location>
</feature>
<evidence type="ECO:0000313" key="14">
    <source>
        <dbReference type="Proteomes" id="UP000095038"/>
    </source>
</evidence>
<keyword evidence="6 9" id="KW-0067">ATP-binding</keyword>
<evidence type="ECO:0000256" key="7">
    <source>
        <dbReference type="ARBA" id="ARBA00047899"/>
    </source>
</evidence>
<evidence type="ECO:0000256" key="5">
    <source>
        <dbReference type="ARBA" id="ARBA00022777"/>
    </source>
</evidence>
<dbReference type="SMART" id="SM00220">
    <property type="entry name" value="S_TKc"/>
    <property type="match status" value="1"/>
</dbReference>
<dbReference type="GO" id="GO:0005524">
    <property type="term" value="F:ATP binding"/>
    <property type="evidence" value="ECO:0007669"/>
    <property type="project" value="UniProtKB-UniRule"/>
</dbReference>
<accession>A0A1D2VKA6</accession>
<dbReference type="Proteomes" id="UP000095038">
    <property type="component" value="Unassembled WGS sequence"/>
</dbReference>
<evidence type="ECO:0000256" key="6">
    <source>
        <dbReference type="ARBA" id="ARBA00022840"/>
    </source>
</evidence>
<dbReference type="CDD" id="cd08217">
    <property type="entry name" value="STKc_Nek2"/>
    <property type="match status" value="1"/>
</dbReference>
<keyword evidence="5 13" id="KW-0418">Kinase</keyword>
<dbReference type="PROSITE" id="PS00107">
    <property type="entry name" value="PROTEIN_KINASE_ATP"/>
    <property type="match status" value="1"/>
</dbReference>
<protein>
    <recommendedName>
        <fullName evidence="1">non-specific serine/threonine protein kinase</fullName>
        <ecNumber evidence="1">2.7.11.1</ecNumber>
    </recommendedName>
</protein>
<feature type="domain" description="Protein kinase" evidence="12">
    <location>
        <begin position="2"/>
        <end position="289"/>
    </location>
</feature>
<evidence type="ECO:0000313" key="13">
    <source>
        <dbReference type="EMBL" id="ODV62046.1"/>
    </source>
</evidence>
<comment type="catalytic activity">
    <reaction evidence="7">
        <text>L-threonyl-[protein] + ATP = O-phospho-L-threonyl-[protein] + ADP + H(+)</text>
        <dbReference type="Rhea" id="RHEA:46608"/>
        <dbReference type="Rhea" id="RHEA-COMP:11060"/>
        <dbReference type="Rhea" id="RHEA-COMP:11605"/>
        <dbReference type="ChEBI" id="CHEBI:15378"/>
        <dbReference type="ChEBI" id="CHEBI:30013"/>
        <dbReference type="ChEBI" id="CHEBI:30616"/>
        <dbReference type="ChEBI" id="CHEBI:61977"/>
        <dbReference type="ChEBI" id="CHEBI:456216"/>
        <dbReference type="EC" id="2.7.11.1"/>
    </reaction>
</comment>
<evidence type="ECO:0000256" key="3">
    <source>
        <dbReference type="ARBA" id="ARBA00022679"/>
    </source>
</evidence>
<sequence>EFEVLELIGKGSFGYVRKVKRKNDGKLFVRKEISYDRMDPKERSQLVAEIRILKTVSHPNIVQYIYHEHDSDTSMVYLYMEYCDNGDLSKVIKNAKTTGNHVPEDLVWSIFAQLVSALYRCHYGVDPPPIKDNIFKSTPSSSLSHPENINNDKVVIHRDIKPDNVFLLKNNIVKLGDFGLAKLLTCENDLASTYVGTPYYMSPEVLTNRPYTPLCDIWSLGCVMYELCASHPPFEAKSHIELYQKIKKGIFPSLPNNYSSKLKSTITACINIDPDQRPPACILIQETSIKIFRKELELKLKEKQLISIENNLKKLEEKLRENMKVEFEKIRINYQNEFEFVVKQSVDK</sequence>
<evidence type="ECO:0000256" key="1">
    <source>
        <dbReference type="ARBA" id="ARBA00012513"/>
    </source>
</evidence>
<dbReference type="STRING" id="1344418.A0A1D2VKA6"/>
<dbReference type="PROSITE" id="PS50011">
    <property type="entry name" value="PROTEIN_KINASE_DOM"/>
    <property type="match status" value="1"/>
</dbReference>
<dbReference type="InParanoid" id="A0A1D2VKA6"/>
<dbReference type="PANTHER" id="PTHR44899:SF10">
    <property type="entry name" value="NIMA-RELATED KINASE 2"/>
    <property type="match status" value="1"/>
</dbReference>
<organism evidence="13 14">
    <name type="scientific">Ascoidea rubescens DSM 1968</name>
    <dbReference type="NCBI Taxonomy" id="1344418"/>
    <lineage>
        <taxon>Eukaryota</taxon>
        <taxon>Fungi</taxon>
        <taxon>Dikarya</taxon>
        <taxon>Ascomycota</taxon>
        <taxon>Saccharomycotina</taxon>
        <taxon>Saccharomycetes</taxon>
        <taxon>Ascoideaceae</taxon>
        <taxon>Ascoidea</taxon>
    </lineage>
</organism>
<dbReference type="AlphaFoldDB" id="A0A1D2VKA6"/>
<keyword evidence="3" id="KW-0808">Transferase</keyword>
<dbReference type="InterPro" id="IPR001245">
    <property type="entry name" value="Ser-Thr/Tyr_kinase_cat_dom"/>
</dbReference>
<keyword evidence="2 10" id="KW-0723">Serine/threonine-protein kinase</keyword>
<dbReference type="OrthoDB" id="10250725at2759"/>
<feature type="binding site" evidence="9">
    <location>
        <position position="31"/>
    </location>
    <ligand>
        <name>ATP</name>
        <dbReference type="ChEBI" id="CHEBI:30616"/>
    </ligand>
</feature>
<keyword evidence="14" id="KW-1185">Reference proteome</keyword>
<evidence type="ECO:0000256" key="9">
    <source>
        <dbReference type="PROSITE-ProRule" id="PRU10141"/>
    </source>
</evidence>
<keyword evidence="11" id="KW-0175">Coiled coil</keyword>
<proteinExistence type="inferred from homology"/>
<reference evidence="14" key="1">
    <citation type="submission" date="2016-05" db="EMBL/GenBank/DDBJ databases">
        <title>Comparative genomics of biotechnologically important yeasts.</title>
        <authorList>
            <consortium name="DOE Joint Genome Institute"/>
            <person name="Riley R."/>
            <person name="Haridas S."/>
            <person name="Wolfe K.H."/>
            <person name="Lopes M.R."/>
            <person name="Hittinger C.T."/>
            <person name="Goker M."/>
            <person name="Salamov A."/>
            <person name="Wisecaver J."/>
            <person name="Long T.M."/>
            <person name="Aerts A.L."/>
            <person name="Barry K."/>
            <person name="Choi C."/>
            <person name="Clum A."/>
            <person name="Coughlan A.Y."/>
            <person name="Deshpande S."/>
            <person name="Douglass A.P."/>
            <person name="Hanson S.J."/>
            <person name="Klenk H.-P."/>
            <person name="Labutti K."/>
            <person name="Lapidus A."/>
            <person name="Lindquist E."/>
            <person name="Lipzen A."/>
            <person name="Meier-Kolthoff J.P."/>
            <person name="Ohm R.A."/>
            <person name="Otillar R.P."/>
            <person name="Pangilinan J."/>
            <person name="Peng Y."/>
            <person name="Rokas A."/>
            <person name="Rosa C.A."/>
            <person name="Scheuner C."/>
            <person name="Sibirny A.A."/>
            <person name="Slot J.C."/>
            <person name="Stielow J.B."/>
            <person name="Sun H."/>
            <person name="Kurtzman C.P."/>
            <person name="Blackwell M."/>
            <person name="Grigoriev I.V."/>
            <person name="Jeffries T.W."/>
        </authorList>
    </citation>
    <scope>NUCLEOTIDE SEQUENCE [LARGE SCALE GENOMIC DNA]</scope>
    <source>
        <strain evidence="14">DSM 1968</strain>
    </source>
</reference>